<keyword evidence="2" id="KW-1185">Reference proteome</keyword>
<dbReference type="Proteomes" id="UP001732700">
    <property type="component" value="Chromosome 5C"/>
</dbReference>
<reference evidence="1" key="1">
    <citation type="submission" date="2021-05" db="EMBL/GenBank/DDBJ databases">
        <authorList>
            <person name="Scholz U."/>
            <person name="Mascher M."/>
            <person name="Fiebig A."/>
        </authorList>
    </citation>
    <scope>NUCLEOTIDE SEQUENCE [LARGE SCALE GENOMIC DNA]</scope>
</reference>
<protein>
    <submittedName>
        <fullName evidence="1">Uncharacterized protein</fullName>
    </submittedName>
</protein>
<name>A0ACD5XY20_AVESA</name>
<sequence>MPSNPHATTCHCHCSTTLTTSMAAAARRPLLLPVPLLLLALLLGNQLAAALNQDGVQLLSFKSSLLADPLGSLAGWGYADPTPCAWNGVVCLAFPATAAATSSSDENEMRVVSVILPNAQLVGPISPELGRLEHLRHLDLSGNALNATLPAGLFRAPELRVLSLASNGITGGLPEEVGNLRSLRALNLAGNALQGDIPANLTLLQNLTAVSIASNYFSGALPTGGFPALQLLDASDNLLNGTLPADFGGAALRFINLSSNRIAGAIPVEMASRLPPNVTIDLSNNKLTGAIPAVKPFLAQRATAFAGNDKLCGRPLDILCSDASATAVDPPSVVATPPKSPPALAAIPNDPNEAMPGGDGSGGNASGERQGRRMKLATILAIAAGDVAGITILFLVFFYVYQVRKRRQRQEVTKQRMGATVFKKPEPPSDESPDAVGRSLSCCLRKKAGDDSDYTEDEVTDTSATFAAKEANHNADKEAVAAKRKAKESVLVTVDGEAELELETLLKASAYILGAAGDSIVYKAVLADGAALAVRRIGSDDAGVRRFSEFDAQMRAIAKLRHGNILRLRGLYWGPDEMLLIHDLAANGSLANVSVKRKAGSSPINLGWSARLRIARGVARGLAYLHDKKCVHGNVRPSNILLDADMEPLLADLGIHRLVRGAGDSRLKPAGRFGSKRSAKSLPDLSPPPHQPGTAGAASPFAGPSSSSADAAAHYQAPEAAKNPSKPSSKWDVYSFGMVFLELVAGRALTSMELCQWTAGEEKGQQQQAFLLTDAALRGEMEGREETLAICLRLGFACCAMAPNKRPAMKDVLQAIDRIPSPSSSAQ</sequence>
<reference evidence="1" key="2">
    <citation type="submission" date="2025-09" db="UniProtKB">
        <authorList>
            <consortium name="EnsemblPlants"/>
        </authorList>
    </citation>
    <scope>IDENTIFICATION</scope>
</reference>
<dbReference type="EnsemblPlants" id="AVESA.00010b.r2.5CG0899060.1">
    <property type="protein sequence ID" value="AVESA.00010b.r2.5CG0899060.1.CDS"/>
    <property type="gene ID" value="AVESA.00010b.r2.5CG0899060"/>
</dbReference>
<evidence type="ECO:0000313" key="2">
    <source>
        <dbReference type="Proteomes" id="UP001732700"/>
    </source>
</evidence>
<evidence type="ECO:0000313" key="1">
    <source>
        <dbReference type="EnsemblPlants" id="AVESA.00010b.r2.5CG0899060.1.CDS"/>
    </source>
</evidence>
<organism evidence="1 2">
    <name type="scientific">Avena sativa</name>
    <name type="common">Oat</name>
    <dbReference type="NCBI Taxonomy" id="4498"/>
    <lineage>
        <taxon>Eukaryota</taxon>
        <taxon>Viridiplantae</taxon>
        <taxon>Streptophyta</taxon>
        <taxon>Embryophyta</taxon>
        <taxon>Tracheophyta</taxon>
        <taxon>Spermatophyta</taxon>
        <taxon>Magnoliopsida</taxon>
        <taxon>Liliopsida</taxon>
        <taxon>Poales</taxon>
        <taxon>Poaceae</taxon>
        <taxon>BOP clade</taxon>
        <taxon>Pooideae</taxon>
        <taxon>Poodae</taxon>
        <taxon>Poeae</taxon>
        <taxon>Poeae Chloroplast Group 1 (Aveneae type)</taxon>
        <taxon>Aveninae</taxon>
        <taxon>Avena</taxon>
    </lineage>
</organism>
<accession>A0ACD5XY20</accession>
<proteinExistence type="predicted"/>